<proteinExistence type="predicted"/>
<evidence type="ECO:0000256" key="1">
    <source>
        <dbReference type="SAM" id="MobiDB-lite"/>
    </source>
</evidence>
<name>A0A915DW44_9BILA</name>
<accession>A0A915DW44</accession>
<feature type="region of interest" description="Disordered" evidence="1">
    <location>
        <begin position="1"/>
        <end position="138"/>
    </location>
</feature>
<evidence type="ECO:0000313" key="3">
    <source>
        <dbReference type="WBParaSite" id="jg24114"/>
    </source>
</evidence>
<feature type="compositionally biased region" description="Low complexity" evidence="1">
    <location>
        <begin position="79"/>
        <end position="93"/>
    </location>
</feature>
<organism evidence="2 3">
    <name type="scientific">Ditylenchus dipsaci</name>
    <dbReference type="NCBI Taxonomy" id="166011"/>
    <lineage>
        <taxon>Eukaryota</taxon>
        <taxon>Metazoa</taxon>
        <taxon>Ecdysozoa</taxon>
        <taxon>Nematoda</taxon>
        <taxon>Chromadorea</taxon>
        <taxon>Rhabditida</taxon>
        <taxon>Tylenchina</taxon>
        <taxon>Tylenchomorpha</taxon>
        <taxon>Sphaerularioidea</taxon>
        <taxon>Anguinidae</taxon>
        <taxon>Anguininae</taxon>
        <taxon>Ditylenchus</taxon>
    </lineage>
</organism>
<dbReference type="WBParaSite" id="jg24114">
    <property type="protein sequence ID" value="jg24114"/>
    <property type="gene ID" value="jg24114"/>
</dbReference>
<keyword evidence="2" id="KW-1185">Reference proteome</keyword>
<reference evidence="3" key="1">
    <citation type="submission" date="2022-11" db="UniProtKB">
        <authorList>
            <consortium name="WormBaseParasite"/>
        </authorList>
    </citation>
    <scope>IDENTIFICATION</scope>
</reference>
<feature type="compositionally biased region" description="Low complexity" evidence="1">
    <location>
        <begin position="29"/>
        <end position="43"/>
    </location>
</feature>
<protein>
    <submittedName>
        <fullName evidence="3">Uncharacterized protein</fullName>
    </submittedName>
</protein>
<dbReference type="AlphaFoldDB" id="A0A915DW44"/>
<feature type="compositionally biased region" description="Low complexity" evidence="1">
    <location>
        <begin position="118"/>
        <end position="138"/>
    </location>
</feature>
<evidence type="ECO:0000313" key="2">
    <source>
        <dbReference type="Proteomes" id="UP000887574"/>
    </source>
</evidence>
<sequence length="166" mass="17132">MSSTFEVSGEVQAEDNKQATSQKFESTDESSASESATSSPETAMPTVELLADDDSKTDATVSAPDPTPSSPAEESTGFSATALETESSASATLVADEKTDETVTDATPSPDSAKDSTDSAVATTAAVAESSSSTEEPMPELVVAPRFNRALCLCLCHLIHLLLSFS</sequence>
<dbReference type="Proteomes" id="UP000887574">
    <property type="component" value="Unplaced"/>
</dbReference>